<dbReference type="STRING" id="1230338.MOMA_03275"/>
<sequence>MKINFKPLAYQLDAVQAVVDVFSGQETKSGGGENLYHRSRYKIAG</sequence>
<dbReference type="Proteomes" id="UP000023795">
    <property type="component" value="Unassembled WGS sequence"/>
</dbReference>
<evidence type="ECO:0000313" key="1">
    <source>
        <dbReference type="EMBL" id="ELA09391.1"/>
    </source>
</evidence>
<dbReference type="EMBL" id="ANIN01000001">
    <property type="protein sequence ID" value="ELA09391.1"/>
    <property type="molecule type" value="Genomic_DNA"/>
</dbReference>
<accession>L2F9D8</accession>
<dbReference type="PATRIC" id="fig|1230338.3.peg.712"/>
<organism evidence="1 2">
    <name type="scientific">Moraxella macacae 0408225</name>
    <dbReference type="NCBI Taxonomy" id="1230338"/>
    <lineage>
        <taxon>Bacteria</taxon>
        <taxon>Pseudomonadati</taxon>
        <taxon>Pseudomonadota</taxon>
        <taxon>Gammaproteobacteria</taxon>
        <taxon>Moraxellales</taxon>
        <taxon>Moraxellaceae</taxon>
        <taxon>Moraxella</taxon>
    </lineage>
</organism>
<gene>
    <name evidence="1" type="ORF">MOMA_03275</name>
</gene>
<keyword evidence="2" id="KW-1185">Reference proteome</keyword>
<reference evidence="1 2" key="1">
    <citation type="journal article" date="2013" name="Genome Announc.">
        <title>Genome Sequence of Moraxella macacae 0408225, a Novel Bacterial Species Isolated from a Cynomolgus Macaque with Epistaxis.</title>
        <authorList>
            <person name="Ladner J.T."/>
            <person name="Whitehouse C.A."/>
            <person name="Koroleva G.I."/>
            <person name="Palacios G.F."/>
        </authorList>
    </citation>
    <scope>NUCLEOTIDE SEQUENCE [LARGE SCALE GENOMIC DNA]</scope>
    <source>
        <strain evidence="1 2">0408225</strain>
    </source>
</reference>
<protein>
    <submittedName>
        <fullName evidence="1">Uncharacterized protein</fullName>
    </submittedName>
</protein>
<dbReference type="AlphaFoldDB" id="L2F9D8"/>
<comment type="caution">
    <text evidence="1">The sequence shown here is derived from an EMBL/GenBank/DDBJ whole genome shotgun (WGS) entry which is preliminary data.</text>
</comment>
<evidence type="ECO:0000313" key="2">
    <source>
        <dbReference type="Proteomes" id="UP000023795"/>
    </source>
</evidence>
<name>L2F9D8_9GAMM</name>
<proteinExistence type="predicted"/>